<organism evidence="1 2">
    <name type="scientific">Solanum verrucosum</name>
    <dbReference type="NCBI Taxonomy" id="315347"/>
    <lineage>
        <taxon>Eukaryota</taxon>
        <taxon>Viridiplantae</taxon>
        <taxon>Streptophyta</taxon>
        <taxon>Embryophyta</taxon>
        <taxon>Tracheophyta</taxon>
        <taxon>Spermatophyta</taxon>
        <taxon>Magnoliopsida</taxon>
        <taxon>eudicotyledons</taxon>
        <taxon>Gunneridae</taxon>
        <taxon>Pentapetalae</taxon>
        <taxon>asterids</taxon>
        <taxon>lamiids</taxon>
        <taxon>Solanales</taxon>
        <taxon>Solanaceae</taxon>
        <taxon>Solanoideae</taxon>
        <taxon>Solaneae</taxon>
        <taxon>Solanum</taxon>
    </lineage>
</organism>
<dbReference type="Proteomes" id="UP001234989">
    <property type="component" value="Chromosome 4"/>
</dbReference>
<sequence>MRVCLGPSNGSRVLSTSRV</sequence>
<evidence type="ECO:0000313" key="1">
    <source>
        <dbReference type="EMBL" id="WMV24963.1"/>
    </source>
</evidence>
<evidence type="ECO:0000313" key="2">
    <source>
        <dbReference type="Proteomes" id="UP001234989"/>
    </source>
</evidence>
<protein>
    <submittedName>
        <fullName evidence="1">Uncharacterized protein</fullName>
    </submittedName>
</protein>
<gene>
    <name evidence="1" type="ORF">MTR67_018348</name>
</gene>
<name>A0AAF0QMB2_SOLVR</name>
<proteinExistence type="predicted"/>
<reference evidence="1" key="1">
    <citation type="submission" date="2023-08" db="EMBL/GenBank/DDBJ databases">
        <title>A de novo genome assembly of Solanum verrucosum Schlechtendal, a Mexican diploid species geographically isolated from the other diploid A-genome species in potato relatives.</title>
        <authorList>
            <person name="Hosaka K."/>
        </authorList>
    </citation>
    <scope>NUCLEOTIDE SEQUENCE</scope>
    <source>
        <tissue evidence="1">Young leaves</tissue>
    </source>
</reference>
<dbReference type="AlphaFoldDB" id="A0AAF0QMB2"/>
<dbReference type="EMBL" id="CP133615">
    <property type="protein sequence ID" value="WMV24963.1"/>
    <property type="molecule type" value="Genomic_DNA"/>
</dbReference>
<accession>A0AAF0QMB2</accession>
<keyword evidence="2" id="KW-1185">Reference proteome</keyword>